<evidence type="ECO:0000313" key="2">
    <source>
        <dbReference type="Proteomes" id="UP000179807"/>
    </source>
</evidence>
<dbReference type="InterPro" id="IPR036249">
    <property type="entry name" value="Thioredoxin-like_sf"/>
</dbReference>
<dbReference type="Proteomes" id="UP000179807">
    <property type="component" value="Unassembled WGS sequence"/>
</dbReference>
<dbReference type="VEuPathDB" id="TrichDB:TRFO_25557"/>
<dbReference type="PANTHER" id="PTHR45184">
    <property type="entry name" value="DNAJ PROTEIN ERDJ3A"/>
    <property type="match status" value="1"/>
</dbReference>
<proteinExistence type="predicted"/>
<sequence length="355" mass="41652">MLHSHSKSGYILYHISHHLFGQMLLPFLFSVSQCDSKELIKLTAPEFRDNVLKRDETSVWLILFVGLHKKQCFKAQREFKRAAQQVGKLAKFAVVNITEEPILQRRLGIEYIPFVKVYYPGGSEDYRSKLTVNGLVEAVTERMPNFVRTFDRKWIEESLPSVVLFTDQIKVPTLWASLSLDFRDQFVRFGICSEFHIHRELSIVRLPTIIFYNSTNQVKYHGEMKEDELRQAISSFVNGTLSTDSDFDDEGFYRFSEFQDQCYGRDYCVLFTGPELSDVYRKLRVISKRHQMKFFYGNNDIPFKQLRENTYYIWNPRRKAVIQVDKVDELSSALDRVIDGGARWTKVEELGKEEL</sequence>
<dbReference type="RefSeq" id="XP_068359579.1">
    <property type="nucleotide sequence ID" value="XM_068504435.1"/>
</dbReference>
<reference evidence="1" key="1">
    <citation type="submission" date="2016-10" db="EMBL/GenBank/DDBJ databases">
        <authorList>
            <person name="Benchimol M."/>
            <person name="Almeida L.G."/>
            <person name="Vasconcelos A.T."/>
            <person name="Perreira-Neves A."/>
            <person name="Rosa I.A."/>
            <person name="Tasca T."/>
            <person name="Bogo M.R."/>
            <person name="de Souza W."/>
        </authorList>
    </citation>
    <scope>NUCLEOTIDE SEQUENCE [LARGE SCALE GENOMIC DNA]</scope>
    <source>
        <strain evidence="1">K</strain>
    </source>
</reference>
<gene>
    <name evidence="1" type="ORF">TRFO_25557</name>
</gene>
<dbReference type="SUPFAM" id="SSF52833">
    <property type="entry name" value="Thioredoxin-like"/>
    <property type="match status" value="2"/>
</dbReference>
<accession>A0A1J4K5I1</accession>
<protein>
    <recommendedName>
        <fullName evidence="3">Thioredoxin domain-containing protein</fullName>
    </recommendedName>
</protein>
<organism evidence="1 2">
    <name type="scientific">Tritrichomonas foetus</name>
    <dbReference type="NCBI Taxonomy" id="1144522"/>
    <lineage>
        <taxon>Eukaryota</taxon>
        <taxon>Metamonada</taxon>
        <taxon>Parabasalia</taxon>
        <taxon>Tritrichomonadida</taxon>
        <taxon>Tritrichomonadidae</taxon>
        <taxon>Tritrichomonas</taxon>
    </lineage>
</organism>
<dbReference type="GeneID" id="94839139"/>
<dbReference type="EMBL" id="MLAK01000726">
    <property type="protein sequence ID" value="OHT06443.1"/>
    <property type="molecule type" value="Genomic_DNA"/>
</dbReference>
<evidence type="ECO:0008006" key="3">
    <source>
        <dbReference type="Google" id="ProtNLM"/>
    </source>
</evidence>
<dbReference type="OrthoDB" id="10264505at2759"/>
<dbReference type="AlphaFoldDB" id="A0A1J4K5I1"/>
<dbReference type="PANTHER" id="PTHR45184:SF1">
    <property type="entry name" value="DNAJ PROTEIN ERDJ3A"/>
    <property type="match status" value="1"/>
</dbReference>
<name>A0A1J4K5I1_9EUKA</name>
<dbReference type="InterPro" id="IPR052842">
    <property type="entry name" value="ER_Co-chaperone"/>
</dbReference>
<comment type="caution">
    <text evidence="1">The sequence shown here is derived from an EMBL/GenBank/DDBJ whole genome shotgun (WGS) entry which is preliminary data.</text>
</comment>
<evidence type="ECO:0000313" key="1">
    <source>
        <dbReference type="EMBL" id="OHT06443.1"/>
    </source>
</evidence>
<dbReference type="Gene3D" id="3.40.30.10">
    <property type="entry name" value="Glutaredoxin"/>
    <property type="match status" value="1"/>
</dbReference>
<keyword evidence="2" id="KW-1185">Reference proteome</keyword>